<dbReference type="GeneID" id="103176839"/>
<dbReference type="GO" id="GO:0035869">
    <property type="term" value="C:ciliary transition zone"/>
    <property type="evidence" value="ECO:0007669"/>
    <property type="project" value="TreeGrafter"/>
</dbReference>
<dbReference type="InterPro" id="IPR029409">
    <property type="entry name" value="TMEM237"/>
</dbReference>
<keyword evidence="5" id="KW-0970">Cilium biogenesis/degradation</keyword>
<protein>
    <submittedName>
        <fullName evidence="13">Transmembrane protein 237</fullName>
    </submittedName>
</protein>
<evidence type="ECO:0000256" key="8">
    <source>
        <dbReference type="ARBA" id="ARBA00023136"/>
    </source>
</evidence>
<evidence type="ECO:0000256" key="4">
    <source>
        <dbReference type="ARBA" id="ARBA00022692"/>
    </source>
</evidence>
<feature type="region of interest" description="Disordered" evidence="11">
    <location>
        <begin position="1"/>
        <end position="92"/>
    </location>
</feature>
<feature type="transmembrane region" description="Helical" evidence="12">
    <location>
        <begin position="293"/>
        <end position="313"/>
    </location>
</feature>
<evidence type="ECO:0000256" key="7">
    <source>
        <dbReference type="ARBA" id="ARBA00023069"/>
    </source>
</evidence>
<feature type="transmembrane region" description="Helical" evidence="12">
    <location>
        <begin position="356"/>
        <end position="377"/>
    </location>
</feature>
<keyword evidence="4 12" id="KW-0812">Transmembrane</keyword>
<dbReference type="OrthoDB" id="550113at2759"/>
<comment type="function">
    <text evidence="10">Component of the transition zone in primary cilia. Required for ciliogenesis.</text>
</comment>
<evidence type="ECO:0000256" key="1">
    <source>
        <dbReference type="ARBA" id="ARBA00004138"/>
    </source>
</evidence>
<dbReference type="GO" id="GO:0016020">
    <property type="term" value="C:membrane"/>
    <property type="evidence" value="ECO:0007669"/>
    <property type="project" value="UniProtKB-SubCell"/>
</dbReference>
<dbReference type="GO" id="GO:0060271">
    <property type="term" value="P:cilium assembly"/>
    <property type="evidence" value="ECO:0007669"/>
    <property type="project" value="TreeGrafter"/>
</dbReference>
<feature type="compositionally biased region" description="Polar residues" evidence="11">
    <location>
        <begin position="39"/>
        <end position="48"/>
    </location>
</feature>
<keyword evidence="9" id="KW-0966">Cell projection</keyword>
<dbReference type="Pfam" id="PF15383">
    <property type="entry name" value="TMEM237"/>
    <property type="match status" value="1"/>
</dbReference>
<organism evidence="13">
    <name type="scientific">Callorhinchus milii</name>
    <name type="common">Ghost shark</name>
    <dbReference type="NCBI Taxonomy" id="7868"/>
    <lineage>
        <taxon>Eukaryota</taxon>
        <taxon>Metazoa</taxon>
        <taxon>Chordata</taxon>
        <taxon>Craniata</taxon>
        <taxon>Vertebrata</taxon>
        <taxon>Chondrichthyes</taxon>
        <taxon>Holocephali</taxon>
        <taxon>Chimaeriformes</taxon>
        <taxon>Callorhinchidae</taxon>
        <taxon>Callorhinchus</taxon>
    </lineage>
</organism>
<evidence type="ECO:0000256" key="10">
    <source>
        <dbReference type="ARBA" id="ARBA00025631"/>
    </source>
</evidence>
<feature type="compositionally biased region" description="Polar residues" evidence="11">
    <location>
        <begin position="82"/>
        <end position="91"/>
    </location>
</feature>
<evidence type="ECO:0000256" key="5">
    <source>
        <dbReference type="ARBA" id="ARBA00022794"/>
    </source>
</evidence>
<evidence type="ECO:0000256" key="2">
    <source>
        <dbReference type="ARBA" id="ARBA00004141"/>
    </source>
</evidence>
<sequence>MEMEQETCDLRTPRALPPIPSTENTEIPLSKPRKKKTKSTNGVESAVSTGRRLSEARGSVTLDPIQKKKKKRKSLPAPDLETTISQQSVSDGSYVYTGQEENQTEGELIRKTRKRAKKSRLAELEYTNELGVEEDDIISDGLPPRPHGPLFAISPGTSHPVDKVFLERNRRFQATDRADLVKTSEPIDVYMEVKSWSTKDVALQMYRGFGVIGLFVNGFLAGYAVWNIVVIYMLAGHNLSATNNLLENYRKLAYPNQCLLYLLITISTVAAFDRINLAKTTMLVRGIITLDPAAWASFFYFMALILTVSQQQLSDRIQFYLVPGEPVPTLPPITLPTRAPIRNITIWPPGSELTILYPWIVVNLIVALLVGLAWVFLSTQPLLDHTEDLMFALDTDEFPELEDRTKTQT</sequence>
<accession>V9KT38</accession>
<evidence type="ECO:0000256" key="11">
    <source>
        <dbReference type="SAM" id="MobiDB-lite"/>
    </source>
</evidence>
<dbReference type="AlphaFoldDB" id="V9KT38"/>
<keyword evidence="8 12" id="KW-0472">Membrane</keyword>
<feature type="transmembrane region" description="Helical" evidence="12">
    <location>
        <begin position="254"/>
        <end position="272"/>
    </location>
</feature>
<proteinExistence type="evidence at transcript level"/>
<dbReference type="PANTHER" id="PTHR28388">
    <property type="entry name" value="TRANSMEMBRANE PROTEIN 237"/>
    <property type="match status" value="1"/>
</dbReference>
<comment type="subcellular location">
    <subcellularLocation>
        <location evidence="1">Cell projection</location>
        <location evidence="1">Cilium</location>
    </subcellularLocation>
    <subcellularLocation>
        <location evidence="2">Membrane</location>
        <topology evidence="2">Multi-pass membrane protein</topology>
    </subcellularLocation>
</comment>
<name>V9KT38_CALMI</name>
<dbReference type="RefSeq" id="XP_042192395.1">
    <property type="nucleotide sequence ID" value="XM_042336461.1"/>
</dbReference>
<dbReference type="EMBL" id="JW869125">
    <property type="protein sequence ID" value="AFP01643.1"/>
    <property type="molecule type" value="mRNA"/>
</dbReference>
<keyword evidence="6 12" id="KW-1133">Transmembrane helix</keyword>
<keyword evidence="7" id="KW-0969">Cilium</keyword>
<dbReference type="KEGG" id="cmk:103176839"/>
<comment type="similarity">
    <text evidence="3">Belongs to the TMEM237 family.</text>
</comment>
<dbReference type="PANTHER" id="PTHR28388:SF1">
    <property type="entry name" value="TRANSMEMBRANE PROTEIN 237"/>
    <property type="match status" value="1"/>
</dbReference>
<evidence type="ECO:0000256" key="6">
    <source>
        <dbReference type="ARBA" id="ARBA00022989"/>
    </source>
</evidence>
<reference evidence="13" key="1">
    <citation type="journal article" date="2014" name="Nature">
        <title>Elephant shark genome provides unique insights into gnathostome evolution.</title>
        <authorList>
            <consortium name="International Elephant Shark Genome Sequencing Consortium"/>
            <person name="Venkatesh B."/>
            <person name="Lee A.P."/>
            <person name="Ravi V."/>
            <person name="Maurya A.K."/>
            <person name="Lian M.M."/>
            <person name="Swann J.B."/>
            <person name="Ohta Y."/>
            <person name="Flajnik M.F."/>
            <person name="Sutoh Y."/>
            <person name="Kasahara M."/>
            <person name="Hoon S."/>
            <person name="Gangu V."/>
            <person name="Roy S.W."/>
            <person name="Irimia M."/>
            <person name="Korzh V."/>
            <person name="Kondrychyn I."/>
            <person name="Lim Z.W."/>
            <person name="Tay B.H."/>
            <person name="Tohari S."/>
            <person name="Kong K.W."/>
            <person name="Ho S."/>
            <person name="Lorente-Galdos B."/>
            <person name="Quilez J."/>
            <person name="Marques-Bonet T."/>
            <person name="Raney B.J."/>
            <person name="Ingham P.W."/>
            <person name="Tay A."/>
            <person name="Hillier L.W."/>
            <person name="Minx P."/>
            <person name="Boehm T."/>
            <person name="Wilson R.K."/>
            <person name="Brenner S."/>
            <person name="Warren W.C."/>
        </authorList>
    </citation>
    <scope>NUCLEOTIDE SEQUENCE</scope>
    <source>
        <tissue evidence="13">Testis</tissue>
    </source>
</reference>
<evidence type="ECO:0000313" key="13">
    <source>
        <dbReference type="EMBL" id="AFP01643.1"/>
    </source>
</evidence>
<evidence type="ECO:0000256" key="3">
    <source>
        <dbReference type="ARBA" id="ARBA00008783"/>
    </source>
</evidence>
<dbReference type="CTD" id="557237"/>
<feature type="transmembrane region" description="Helical" evidence="12">
    <location>
        <begin position="209"/>
        <end position="234"/>
    </location>
</feature>
<evidence type="ECO:0000256" key="9">
    <source>
        <dbReference type="ARBA" id="ARBA00023273"/>
    </source>
</evidence>
<evidence type="ECO:0000256" key="12">
    <source>
        <dbReference type="SAM" id="Phobius"/>
    </source>
</evidence>